<dbReference type="RefSeq" id="WP_042555638.1">
    <property type="nucleotide sequence ID" value="NZ_JXQW01000062.1"/>
</dbReference>
<dbReference type="AlphaFoldDB" id="A0A0D0ITW4"/>
<feature type="transmembrane region" description="Helical" evidence="2">
    <location>
        <begin position="12"/>
        <end position="31"/>
    </location>
</feature>
<name>A0A0D0ITW4_9PSED</name>
<dbReference type="EMBL" id="JXQW01000062">
    <property type="protein sequence ID" value="KIP96587.1"/>
    <property type="molecule type" value="Genomic_DNA"/>
</dbReference>
<organism evidence="3 4">
    <name type="scientific">Pseudomonas fulva</name>
    <dbReference type="NCBI Taxonomy" id="47880"/>
    <lineage>
        <taxon>Bacteria</taxon>
        <taxon>Pseudomonadati</taxon>
        <taxon>Pseudomonadota</taxon>
        <taxon>Gammaproteobacteria</taxon>
        <taxon>Pseudomonadales</taxon>
        <taxon>Pseudomonadaceae</taxon>
        <taxon>Pseudomonas</taxon>
    </lineage>
</organism>
<keyword evidence="2" id="KW-1133">Transmembrane helix</keyword>
<evidence type="ECO:0000313" key="3">
    <source>
        <dbReference type="EMBL" id="KIP96587.1"/>
    </source>
</evidence>
<feature type="compositionally biased region" description="Basic and acidic residues" evidence="1">
    <location>
        <begin position="51"/>
        <end position="63"/>
    </location>
</feature>
<proteinExistence type="predicted"/>
<feature type="region of interest" description="Disordered" evidence="1">
    <location>
        <begin position="42"/>
        <end position="63"/>
    </location>
</feature>
<evidence type="ECO:0000256" key="1">
    <source>
        <dbReference type="SAM" id="MobiDB-lite"/>
    </source>
</evidence>
<accession>A0A0D0ITW4</accession>
<reference evidence="3 4" key="1">
    <citation type="submission" date="2014-12" db="EMBL/GenBank/DDBJ databases">
        <title>16Stimator: statistical estimation of ribosomal gene copy numbers from draft genome assemblies.</title>
        <authorList>
            <person name="Perisin M.A."/>
            <person name="Vetter M."/>
            <person name="Gilbert J.A."/>
            <person name="Bergelson J."/>
        </authorList>
    </citation>
    <scope>NUCLEOTIDE SEQUENCE [LARGE SCALE GENOMIC DNA]</scope>
    <source>
        <strain evidence="3 4">MEJ086</strain>
    </source>
</reference>
<dbReference type="InterPro" id="IPR008621">
    <property type="entry name" value="Cbb3-typ_cyt_oxidase_comp"/>
</dbReference>
<protein>
    <recommendedName>
        <fullName evidence="5">CcoQ/FixQ family Cbb3-type cytochrome c oxidase assembly chaperone</fullName>
    </recommendedName>
</protein>
<dbReference type="Proteomes" id="UP000032068">
    <property type="component" value="Unassembled WGS sequence"/>
</dbReference>
<dbReference type="OrthoDB" id="6402501at2"/>
<keyword evidence="2" id="KW-0472">Membrane</keyword>
<sequence length="63" mass="6771">MPAFLTDIGTIRGIGTAVVFIAFVAVVLWAYSNKRKPSFDEAANLPFADEPEARKDGTGSDKP</sequence>
<keyword evidence="2" id="KW-0812">Transmembrane</keyword>
<evidence type="ECO:0008006" key="5">
    <source>
        <dbReference type="Google" id="ProtNLM"/>
    </source>
</evidence>
<evidence type="ECO:0000256" key="2">
    <source>
        <dbReference type="SAM" id="Phobius"/>
    </source>
</evidence>
<comment type="caution">
    <text evidence="3">The sequence shown here is derived from an EMBL/GenBank/DDBJ whole genome shotgun (WGS) entry which is preliminary data.</text>
</comment>
<gene>
    <name evidence="3" type="ORF">RU08_20150</name>
</gene>
<dbReference type="Pfam" id="PF05545">
    <property type="entry name" value="FixQ"/>
    <property type="match status" value="1"/>
</dbReference>
<evidence type="ECO:0000313" key="4">
    <source>
        <dbReference type="Proteomes" id="UP000032068"/>
    </source>
</evidence>